<dbReference type="InterPro" id="IPR045864">
    <property type="entry name" value="aa-tRNA-synth_II/BPL/LPL"/>
</dbReference>
<evidence type="ECO:0000313" key="2">
    <source>
        <dbReference type="EMBL" id="MFC2947505.1"/>
    </source>
</evidence>
<dbReference type="PANTHER" id="PTHR43679:SF2">
    <property type="entry name" value="OCTANOYL-[GCVH]:PROTEIN N-OCTANOYLTRANSFERASE"/>
    <property type="match status" value="1"/>
</dbReference>
<organism evidence="2 3">
    <name type="scientific">Virgibacillus sediminis</name>
    <dbReference type="NCBI Taxonomy" id="202260"/>
    <lineage>
        <taxon>Bacteria</taxon>
        <taxon>Bacillati</taxon>
        <taxon>Bacillota</taxon>
        <taxon>Bacilli</taxon>
        <taxon>Bacillales</taxon>
        <taxon>Bacillaceae</taxon>
        <taxon>Virgibacillus</taxon>
    </lineage>
</organism>
<dbReference type="PANTHER" id="PTHR43679">
    <property type="entry name" value="OCTANOYLTRANSFERASE LIPM-RELATED"/>
    <property type="match status" value="1"/>
</dbReference>
<sequence length="286" mass="32647">MEKEWAILDSGFHDAATNMALDESLLNWHSKGMIPPTLRFYGWSKPTLSIGRFQKLKSINMEALKRHDCELVRRLTGGSAVLHDNELTYSLVINEQDPSIPASVQEAYHILSKGVLSGYRNIGIDADYALPERKRERERTSICFEKPAFYEMVVDGRKISGNAQTRKNGVVLQHGSIPISMDTEMLFDLFRFSSEKHRVRKRESFAEKAADIAQLTGKELSYKDMTEAFKKGFEDGLDINLHPMALSDAQWNEVYQLAETKYSSETWNYQTSKERVDNGEASRVHT</sequence>
<gene>
    <name evidence="2" type="ORF">ACFODW_03905</name>
</gene>
<dbReference type="InterPro" id="IPR050664">
    <property type="entry name" value="Octanoyltrans_LipM/LipL"/>
</dbReference>
<dbReference type="InterPro" id="IPR004143">
    <property type="entry name" value="BPL_LPL_catalytic"/>
</dbReference>
<dbReference type="GO" id="GO:0016874">
    <property type="term" value="F:ligase activity"/>
    <property type="evidence" value="ECO:0007669"/>
    <property type="project" value="UniProtKB-KW"/>
</dbReference>
<keyword evidence="2" id="KW-0436">Ligase</keyword>
<dbReference type="Pfam" id="PF21948">
    <property type="entry name" value="LplA-B_cat"/>
    <property type="match status" value="1"/>
</dbReference>
<dbReference type="RefSeq" id="WP_390303277.1">
    <property type="nucleotide sequence ID" value="NZ_JBHRRZ010000006.1"/>
</dbReference>
<name>A0ABV7A3N2_9BACI</name>
<dbReference type="CDD" id="cd16443">
    <property type="entry name" value="LplA"/>
    <property type="match status" value="1"/>
</dbReference>
<dbReference type="Proteomes" id="UP001595387">
    <property type="component" value="Unassembled WGS sequence"/>
</dbReference>
<feature type="domain" description="BPL/LPL catalytic" evidence="1">
    <location>
        <begin position="32"/>
        <end position="241"/>
    </location>
</feature>
<proteinExistence type="predicted"/>
<protein>
    <submittedName>
        <fullName evidence="2">Biotin/lipoate A/B protein ligase family protein</fullName>
    </submittedName>
</protein>
<keyword evidence="3" id="KW-1185">Reference proteome</keyword>
<evidence type="ECO:0000259" key="1">
    <source>
        <dbReference type="PROSITE" id="PS51733"/>
    </source>
</evidence>
<evidence type="ECO:0000313" key="3">
    <source>
        <dbReference type="Proteomes" id="UP001595387"/>
    </source>
</evidence>
<comment type="caution">
    <text evidence="2">The sequence shown here is derived from an EMBL/GenBank/DDBJ whole genome shotgun (WGS) entry which is preliminary data.</text>
</comment>
<accession>A0ABV7A3N2</accession>
<reference evidence="3" key="1">
    <citation type="journal article" date="2019" name="Int. J. Syst. Evol. Microbiol.">
        <title>The Global Catalogue of Microorganisms (GCM) 10K type strain sequencing project: providing services to taxonomists for standard genome sequencing and annotation.</title>
        <authorList>
            <consortium name="The Broad Institute Genomics Platform"/>
            <consortium name="The Broad Institute Genome Sequencing Center for Infectious Disease"/>
            <person name="Wu L."/>
            <person name="Ma J."/>
        </authorList>
    </citation>
    <scope>NUCLEOTIDE SEQUENCE [LARGE SCALE GENOMIC DNA]</scope>
    <source>
        <strain evidence="3">KCTC 13193</strain>
    </source>
</reference>
<dbReference type="SUPFAM" id="SSF55681">
    <property type="entry name" value="Class II aaRS and biotin synthetases"/>
    <property type="match status" value="1"/>
</dbReference>
<dbReference type="Gene3D" id="3.30.930.10">
    <property type="entry name" value="Bira Bifunctional Protein, Domain 2"/>
    <property type="match status" value="1"/>
</dbReference>
<dbReference type="EMBL" id="JBHRRZ010000006">
    <property type="protein sequence ID" value="MFC2947505.1"/>
    <property type="molecule type" value="Genomic_DNA"/>
</dbReference>
<dbReference type="PROSITE" id="PS51733">
    <property type="entry name" value="BPL_LPL_CATALYTIC"/>
    <property type="match status" value="1"/>
</dbReference>